<gene>
    <name evidence="7" type="ORF">PCAL00307_LOCUS11010</name>
    <name evidence="8" type="ORF">PECAL_6P11440</name>
</gene>
<reference evidence="8" key="2">
    <citation type="submission" date="2021-11" db="EMBL/GenBank/DDBJ databases">
        <authorList>
            <consortium name="Genoscope - CEA"/>
            <person name="William W."/>
        </authorList>
    </citation>
    <scope>NUCLEOTIDE SEQUENCE</scope>
</reference>
<dbReference type="GO" id="GO:0003677">
    <property type="term" value="F:DNA binding"/>
    <property type="evidence" value="ECO:0007669"/>
    <property type="project" value="UniProtKB-KW"/>
</dbReference>
<dbReference type="SUPFAM" id="SSF55945">
    <property type="entry name" value="TATA-box binding protein-like"/>
    <property type="match status" value="2"/>
</dbReference>
<dbReference type="EMBL" id="CAKKNE010000006">
    <property type="protein sequence ID" value="CAH0379516.1"/>
    <property type="molecule type" value="Genomic_DNA"/>
</dbReference>
<evidence type="ECO:0000256" key="6">
    <source>
        <dbReference type="ARBA" id="ARBA00023242"/>
    </source>
</evidence>
<comment type="similarity">
    <text evidence="2">Belongs to the TBP family.</text>
</comment>
<accession>A0A7S4E7R0</accession>
<dbReference type="FunFam" id="3.30.310.10:FF:000005">
    <property type="entry name" value="TATA box-binding protein-like 1"/>
    <property type="match status" value="1"/>
</dbReference>
<dbReference type="Proteomes" id="UP000789595">
    <property type="component" value="Unassembled WGS sequence"/>
</dbReference>
<keyword evidence="6" id="KW-0539">Nucleus</keyword>
<keyword evidence="3" id="KW-0805">Transcription regulation</keyword>
<evidence type="ECO:0000256" key="1">
    <source>
        <dbReference type="ARBA" id="ARBA00004123"/>
    </source>
</evidence>
<protein>
    <recommendedName>
        <fullName evidence="10">TATA-box-binding protein</fullName>
    </recommendedName>
</protein>
<evidence type="ECO:0000313" key="7">
    <source>
        <dbReference type="EMBL" id="CAE0695574.1"/>
    </source>
</evidence>
<evidence type="ECO:0000313" key="9">
    <source>
        <dbReference type="Proteomes" id="UP000789595"/>
    </source>
</evidence>
<dbReference type="GO" id="GO:0005634">
    <property type="term" value="C:nucleus"/>
    <property type="evidence" value="ECO:0007669"/>
    <property type="project" value="UniProtKB-SubCell"/>
</dbReference>
<evidence type="ECO:0000256" key="4">
    <source>
        <dbReference type="ARBA" id="ARBA00023125"/>
    </source>
</evidence>
<keyword evidence="4" id="KW-0238">DNA-binding</keyword>
<evidence type="ECO:0008006" key="10">
    <source>
        <dbReference type="Google" id="ProtNLM"/>
    </source>
</evidence>
<evidence type="ECO:0000256" key="5">
    <source>
        <dbReference type="ARBA" id="ARBA00023163"/>
    </source>
</evidence>
<dbReference type="InterPro" id="IPR000814">
    <property type="entry name" value="TBP"/>
</dbReference>
<dbReference type="EMBL" id="HBIW01012830">
    <property type="protein sequence ID" value="CAE0695574.1"/>
    <property type="molecule type" value="Transcribed_RNA"/>
</dbReference>
<organism evidence="7">
    <name type="scientific">Pelagomonas calceolata</name>
    <dbReference type="NCBI Taxonomy" id="35677"/>
    <lineage>
        <taxon>Eukaryota</taxon>
        <taxon>Sar</taxon>
        <taxon>Stramenopiles</taxon>
        <taxon>Ochrophyta</taxon>
        <taxon>Pelagophyceae</taxon>
        <taxon>Pelagomonadales</taxon>
        <taxon>Pelagomonadaceae</taxon>
        <taxon>Pelagomonas</taxon>
    </lineage>
</organism>
<dbReference type="AlphaFoldDB" id="A0A7S4E7R0"/>
<dbReference type="InterPro" id="IPR033710">
    <property type="entry name" value="TBP_eukaryotic"/>
</dbReference>
<comment type="subcellular location">
    <subcellularLocation>
        <location evidence="1">Nucleus</location>
    </subcellularLocation>
</comment>
<keyword evidence="9" id="KW-1185">Reference proteome</keyword>
<dbReference type="PANTHER" id="PTHR10126">
    <property type="entry name" value="TATA-BOX BINDING PROTEIN"/>
    <property type="match status" value="1"/>
</dbReference>
<dbReference type="Pfam" id="PF00352">
    <property type="entry name" value="TBP"/>
    <property type="match status" value="2"/>
</dbReference>
<name>A0A7S4E7R0_9STRA</name>
<dbReference type="PRINTS" id="PR00686">
    <property type="entry name" value="TIFACTORIID"/>
</dbReference>
<sequence length="270" mass="29103">MAELAANDAADDALVATVEQATDEANRTDPLLEAGEDDDEVTKAMLQQRTTMEVQNVVATVNLKTPLDLRKLSTHARNAEYNPRKFSAVVMRLREPRCTALVFQSGKLVCTGAKSEAAAKRGARIYAAIIAKIGFPVQFTGFRLQNVVATVNVGFPIRLEALAFAHNTYASYEPELFPGLIYRLLEPKTVILTFVSGRIVLTGARSVAQLHEAFRKVYPLLNEFRKQCVGPYRAPPAPRIGPDYLAVVPAPAPAAALADAAAAARAAAGD</sequence>
<reference evidence="7" key="1">
    <citation type="submission" date="2021-01" db="EMBL/GenBank/DDBJ databases">
        <authorList>
            <person name="Corre E."/>
            <person name="Pelletier E."/>
            <person name="Niang G."/>
            <person name="Scheremetjew M."/>
            <person name="Finn R."/>
            <person name="Kale V."/>
            <person name="Holt S."/>
            <person name="Cochrane G."/>
            <person name="Meng A."/>
            <person name="Brown T."/>
            <person name="Cohen L."/>
        </authorList>
    </citation>
    <scope>NUCLEOTIDE SEQUENCE</scope>
    <source>
        <strain evidence="7">CCMP1756</strain>
    </source>
</reference>
<evidence type="ECO:0000256" key="2">
    <source>
        <dbReference type="ARBA" id="ARBA00005560"/>
    </source>
</evidence>
<evidence type="ECO:0000256" key="3">
    <source>
        <dbReference type="ARBA" id="ARBA00023015"/>
    </source>
</evidence>
<evidence type="ECO:0000313" key="8">
    <source>
        <dbReference type="EMBL" id="CAH0379516.1"/>
    </source>
</evidence>
<dbReference type="Gene3D" id="3.30.310.10">
    <property type="entry name" value="TATA-Binding Protein"/>
    <property type="match status" value="2"/>
</dbReference>
<proteinExistence type="inferred from homology"/>
<dbReference type="GO" id="GO:0006352">
    <property type="term" value="P:DNA-templated transcription initiation"/>
    <property type="evidence" value="ECO:0007669"/>
    <property type="project" value="InterPro"/>
</dbReference>
<dbReference type="InterPro" id="IPR012295">
    <property type="entry name" value="TBP_dom_sf"/>
</dbReference>
<dbReference type="OrthoDB" id="2127950at2759"/>
<dbReference type="CDD" id="cd04516">
    <property type="entry name" value="TBP_eukaryotes"/>
    <property type="match status" value="1"/>
</dbReference>
<dbReference type="HAMAP" id="MF_00408">
    <property type="entry name" value="TATA_bind_prot_arch"/>
    <property type="match status" value="1"/>
</dbReference>
<keyword evidence="5" id="KW-0804">Transcription</keyword>